<accession>B9TF76</accession>
<name>B9TF76_RICCO</name>
<feature type="non-terminal residue" evidence="1">
    <location>
        <position position="62"/>
    </location>
</feature>
<protein>
    <submittedName>
        <fullName evidence="1">Uncharacterized protein</fullName>
    </submittedName>
</protein>
<dbReference type="Proteomes" id="UP000008311">
    <property type="component" value="Unassembled WGS sequence"/>
</dbReference>
<dbReference type="InParanoid" id="B9TF76"/>
<organism evidence="1 2">
    <name type="scientific">Ricinus communis</name>
    <name type="common">Castor bean</name>
    <dbReference type="NCBI Taxonomy" id="3988"/>
    <lineage>
        <taxon>Eukaryota</taxon>
        <taxon>Viridiplantae</taxon>
        <taxon>Streptophyta</taxon>
        <taxon>Embryophyta</taxon>
        <taxon>Tracheophyta</taxon>
        <taxon>Spermatophyta</taxon>
        <taxon>Magnoliopsida</taxon>
        <taxon>eudicotyledons</taxon>
        <taxon>Gunneridae</taxon>
        <taxon>Pentapetalae</taxon>
        <taxon>rosids</taxon>
        <taxon>fabids</taxon>
        <taxon>Malpighiales</taxon>
        <taxon>Euphorbiaceae</taxon>
        <taxon>Acalyphoideae</taxon>
        <taxon>Acalypheae</taxon>
        <taxon>Ricinus</taxon>
    </lineage>
</organism>
<gene>
    <name evidence="1" type="ORF">RCOM_1919010</name>
</gene>
<evidence type="ECO:0000313" key="1">
    <source>
        <dbReference type="EMBL" id="EEF25488.1"/>
    </source>
</evidence>
<feature type="non-terminal residue" evidence="1">
    <location>
        <position position="1"/>
    </location>
</feature>
<dbReference type="AlphaFoldDB" id="B9TF76"/>
<evidence type="ECO:0000313" key="2">
    <source>
        <dbReference type="Proteomes" id="UP000008311"/>
    </source>
</evidence>
<dbReference type="EMBL" id="EQ979587">
    <property type="protein sequence ID" value="EEF25488.1"/>
    <property type="molecule type" value="Genomic_DNA"/>
</dbReference>
<proteinExistence type="predicted"/>
<keyword evidence="2" id="KW-1185">Reference proteome</keyword>
<reference evidence="2" key="1">
    <citation type="journal article" date="2010" name="Nat. Biotechnol.">
        <title>Draft genome sequence of the oilseed species Ricinus communis.</title>
        <authorList>
            <person name="Chan A.P."/>
            <person name="Crabtree J."/>
            <person name="Zhao Q."/>
            <person name="Lorenzi H."/>
            <person name="Orvis J."/>
            <person name="Puiu D."/>
            <person name="Melake-Berhan A."/>
            <person name="Jones K.M."/>
            <person name="Redman J."/>
            <person name="Chen G."/>
            <person name="Cahoon E.B."/>
            <person name="Gedil M."/>
            <person name="Stanke M."/>
            <person name="Haas B.J."/>
            <person name="Wortman J.R."/>
            <person name="Fraser-Liggett C.M."/>
            <person name="Ravel J."/>
            <person name="Rabinowicz P.D."/>
        </authorList>
    </citation>
    <scope>NUCLEOTIDE SEQUENCE [LARGE SCALE GENOMIC DNA]</scope>
    <source>
        <strain evidence="2">cv. Hale</strain>
    </source>
</reference>
<sequence>LLAWNAHAAGQLGPLSSHTPANALYATWVQPMLQNEALPAARMRGYWRGEVELVGSDGSSHP</sequence>